<evidence type="ECO:0000313" key="2">
    <source>
        <dbReference type="EMBL" id="KAF0713090.1"/>
    </source>
</evidence>
<accession>A0A485KGU4</accession>
<dbReference type="OrthoDB" id="79642at2759"/>
<dbReference type="SUPFAM" id="SSF54695">
    <property type="entry name" value="POZ domain"/>
    <property type="match status" value="1"/>
</dbReference>
<reference evidence="3 4" key="1">
    <citation type="submission" date="2019-03" db="EMBL/GenBank/DDBJ databases">
        <authorList>
            <person name="Gaulin E."/>
            <person name="Dumas B."/>
        </authorList>
    </citation>
    <scope>NUCLEOTIDE SEQUENCE [LARGE SCALE GENOMIC DNA]</scope>
    <source>
        <strain evidence="3">CBS 568.67</strain>
    </source>
</reference>
<feature type="domain" description="Potassium channel tetramerisation-type BTB" evidence="1">
    <location>
        <begin position="58"/>
        <end position="142"/>
    </location>
</feature>
<dbReference type="Gene3D" id="3.30.710.10">
    <property type="entry name" value="Potassium Channel Kv1.1, Chain A"/>
    <property type="match status" value="1"/>
</dbReference>
<name>A0A485KGU4_9STRA</name>
<dbReference type="EMBL" id="VJMH01001124">
    <property type="protein sequence ID" value="KAF0713090.1"/>
    <property type="molecule type" value="Genomic_DNA"/>
</dbReference>
<proteinExistence type="predicted"/>
<protein>
    <submittedName>
        <fullName evidence="3">Aste57867_4530 protein</fullName>
    </submittedName>
</protein>
<sequence>MSNASLTSMDYIKRAATELSNAMKTMEAHVSELKTKEAHWLELERRDQVNLVDVPKLVTLNVGGSLFTTSKETLLRVEGSNFHAMLGSGHWKPDVGNAYFLDLHAPTFYRVLTFLRTGKPWLDGLNTYEELRTSMEYLHLTSPSLVVWATTASSNREDSYMYQVASNEVMKGDGQQLCTNVIR</sequence>
<dbReference type="EMBL" id="CAADRA010001124">
    <property type="protein sequence ID" value="VFT81640.1"/>
    <property type="molecule type" value="Genomic_DNA"/>
</dbReference>
<dbReference type="Proteomes" id="UP000332933">
    <property type="component" value="Unassembled WGS sequence"/>
</dbReference>
<evidence type="ECO:0000259" key="1">
    <source>
        <dbReference type="Pfam" id="PF02214"/>
    </source>
</evidence>
<reference evidence="2" key="2">
    <citation type="submission" date="2019-06" db="EMBL/GenBank/DDBJ databases">
        <title>Genomics analysis of Aphanomyces spp. identifies a new class of oomycete effector associated with host adaptation.</title>
        <authorList>
            <person name="Gaulin E."/>
        </authorList>
    </citation>
    <scope>NUCLEOTIDE SEQUENCE</scope>
    <source>
        <strain evidence="2">CBS 578.67</strain>
    </source>
</reference>
<evidence type="ECO:0000313" key="3">
    <source>
        <dbReference type="EMBL" id="VFT81640.1"/>
    </source>
</evidence>
<dbReference type="InterPro" id="IPR003131">
    <property type="entry name" value="T1-type_BTB"/>
</dbReference>
<keyword evidence="4" id="KW-1185">Reference proteome</keyword>
<organism evidence="3 4">
    <name type="scientific">Aphanomyces stellatus</name>
    <dbReference type="NCBI Taxonomy" id="120398"/>
    <lineage>
        <taxon>Eukaryota</taxon>
        <taxon>Sar</taxon>
        <taxon>Stramenopiles</taxon>
        <taxon>Oomycota</taxon>
        <taxon>Saprolegniomycetes</taxon>
        <taxon>Saprolegniales</taxon>
        <taxon>Verrucalvaceae</taxon>
        <taxon>Aphanomyces</taxon>
    </lineage>
</organism>
<dbReference type="Pfam" id="PF02214">
    <property type="entry name" value="BTB_2"/>
    <property type="match status" value="1"/>
</dbReference>
<dbReference type="AlphaFoldDB" id="A0A485KGU4"/>
<dbReference type="InterPro" id="IPR011333">
    <property type="entry name" value="SKP1/BTB/POZ_sf"/>
</dbReference>
<evidence type="ECO:0000313" key="4">
    <source>
        <dbReference type="Proteomes" id="UP000332933"/>
    </source>
</evidence>
<dbReference type="GO" id="GO:0051260">
    <property type="term" value="P:protein homooligomerization"/>
    <property type="evidence" value="ECO:0007669"/>
    <property type="project" value="InterPro"/>
</dbReference>
<gene>
    <name evidence="3" type="primary">Aste57867_4530</name>
    <name evidence="2" type="ORF">As57867_004517</name>
    <name evidence="3" type="ORF">ASTE57867_4530</name>
</gene>